<dbReference type="EMBL" id="GG738846">
    <property type="protein sequence ID" value="EFC50061.1"/>
    <property type="molecule type" value="Genomic_DNA"/>
</dbReference>
<dbReference type="Gene3D" id="1.50.40.10">
    <property type="entry name" value="Mitochondrial carrier domain"/>
    <property type="match status" value="1"/>
</dbReference>
<feature type="region of interest" description="Disordered" evidence="7">
    <location>
        <begin position="1"/>
        <end position="24"/>
    </location>
</feature>
<dbReference type="InParanoid" id="D2UZ00"/>
<evidence type="ECO:0000313" key="8">
    <source>
        <dbReference type="EMBL" id="EFC50061.1"/>
    </source>
</evidence>
<dbReference type="OrthoDB" id="10253709at2759"/>
<keyword evidence="3" id="KW-0677">Repeat</keyword>
<dbReference type="PANTHER" id="PTHR24089">
    <property type="entry name" value="SOLUTE CARRIER FAMILY 25"/>
    <property type="match status" value="1"/>
</dbReference>
<dbReference type="SUPFAM" id="SSF103506">
    <property type="entry name" value="Mitochondrial carrier"/>
    <property type="match status" value="1"/>
</dbReference>
<dbReference type="Proteomes" id="UP000006671">
    <property type="component" value="Unassembled WGS sequence"/>
</dbReference>
<dbReference type="Pfam" id="PF00153">
    <property type="entry name" value="Mito_carr"/>
    <property type="match status" value="2"/>
</dbReference>
<dbReference type="InterPro" id="IPR023395">
    <property type="entry name" value="MCP_dom_sf"/>
</dbReference>
<comment type="similarity">
    <text evidence="6">Belongs to the mitochondrial carrier (TC 2.A.29) family.</text>
</comment>
<name>D2UZ00_NAEGR</name>
<evidence type="ECO:0000256" key="5">
    <source>
        <dbReference type="PROSITE-ProRule" id="PRU00282"/>
    </source>
</evidence>
<dbReference type="KEGG" id="ngr:NAEGRDRAFT_61764"/>
<accession>D2UZ00</accession>
<reference evidence="8 9" key="1">
    <citation type="journal article" date="2010" name="Cell">
        <title>The genome of Naegleria gruberi illuminates early eukaryotic versatility.</title>
        <authorList>
            <person name="Fritz-Laylin L.K."/>
            <person name="Prochnik S.E."/>
            <person name="Ginger M.L."/>
            <person name="Dacks J.B."/>
            <person name="Carpenter M.L."/>
            <person name="Field M.C."/>
            <person name="Kuo A."/>
            <person name="Paredez A."/>
            <person name="Chapman J."/>
            <person name="Pham J."/>
            <person name="Shu S."/>
            <person name="Neupane R."/>
            <person name="Cipriano M."/>
            <person name="Mancuso J."/>
            <person name="Tu H."/>
            <person name="Salamov A."/>
            <person name="Lindquist E."/>
            <person name="Shapiro H."/>
            <person name="Lucas S."/>
            <person name="Grigoriev I.V."/>
            <person name="Cande W.Z."/>
            <person name="Fulton C."/>
            <person name="Rokhsar D.S."/>
            <person name="Dawson S.C."/>
        </authorList>
    </citation>
    <scope>NUCLEOTIDE SEQUENCE [LARGE SCALE GENOMIC DNA]</scope>
    <source>
        <strain evidence="8 9">NEG-M</strain>
    </source>
</reference>
<evidence type="ECO:0000256" key="3">
    <source>
        <dbReference type="ARBA" id="ARBA00022737"/>
    </source>
</evidence>
<evidence type="ECO:0000256" key="7">
    <source>
        <dbReference type="SAM" id="MobiDB-lite"/>
    </source>
</evidence>
<feature type="repeat" description="Solcar" evidence="5">
    <location>
        <begin position="283"/>
        <end position="362"/>
    </location>
</feature>
<evidence type="ECO:0000313" key="9">
    <source>
        <dbReference type="Proteomes" id="UP000006671"/>
    </source>
</evidence>
<evidence type="ECO:0000256" key="2">
    <source>
        <dbReference type="ARBA" id="ARBA00022692"/>
    </source>
</evidence>
<dbReference type="InterPro" id="IPR018108">
    <property type="entry name" value="MCP_transmembrane"/>
</dbReference>
<dbReference type="PROSITE" id="PS50920">
    <property type="entry name" value="SOLCAR"/>
    <property type="match status" value="2"/>
</dbReference>
<protein>
    <submittedName>
        <fullName evidence="8">Predicted protein</fullName>
    </submittedName>
</protein>
<keyword evidence="6" id="KW-0813">Transport</keyword>
<dbReference type="AlphaFoldDB" id="D2UZ00"/>
<evidence type="ECO:0000256" key="4">
    <source>
        <dbReference type="ARBA" id="ARBA00023136"/>
    </source>
</evidence>
<feature type="compositionally biased region" description="Polar residues" evidence="7">
    <location>
        <begin position="1"/>
        <end position="11"/>
    </location>
</feature>
<dbReference type="GO" id="GO:0016020">
    <property type="term" value="C:membrane"/>
    <property type="evidence" value="ECO:0007669"/>
    <property type="project" value="UniProtKB-SubCell"/>
</dbReference>
<dbReference type="VEuPathDB" id="AmoebaDB:NAEGRDRAFT_61764"/>
<keyword evidence="4 5" id="KW-0472">Membrane</keyword>
<organism evidence="9">
    <name type="scientific">Naegleria gruberi</name>
    <name type="common">Amoeba</name>
    <dbReference type="NCBI Taxonomy" id="5762"/>
    <lineage>
        <taxon>Eukaryota</taxon>
        <taxon>Discoba</taxon>
        <taxon>Heterolobosea</taxon>
        <taxon>Tetramitia</taxon>
        <taxon>Eutetramitia</taxon>
        <taxon>Vahlkampfiidae</taxon>
        <taxon>Naegleria</taxon>
    </lineage>
</organism>
<feature type="repeat" description="Solcar" evidence="5">
    <location>
        <begin position="172"/>
        <end position="265"/>
    </location>
</feature>
<keyword evidence="9" id="KW-1185">Reference proteome</keyword>
<dbReference type="OMA" id="DSIMFIM"/>
<evidence type="ECO:0000256" key="6">
    <source>
        <dbReference type="RuleBase" id="RU000488"/>
    </source>
</evidence>
<keyword evidence="2 5" id="KW-0812">Transmembrane</keyword>
<comment type="subcellular location">
    <subcellularLocation>
        <location evidence="1">Membrane</location>
        <topology evidence="1">Multi-pass membrane protein</topology>
    </subcellularLocation>
</comment>
<sequence length="362" mass="40977">MTNNSSSSVTIQLPVGGDSSSTTTTSSMNVVDIVPKFSTPPPQLSSTGAPPDSFQSAEQEFSNTYDIILGTSLVASFSLYRVFNFLYRAVTFQVVLEPTEATNEKEEPTITNHLQGFRKLFSNEGISGFFRGFPARMLKKFFHSYVVRNVLVSVDLRREFLLAKRGDLITQRTIPSYQLIYQGTSLLGDIFSYPWDTVFVRMQASRSHRIAHPTLRDPTGSIDCMNKIIRKEGFRALYRGWYLKLIQRVVRFASLAGSYRCLQLFFGLFGLGDDSVADGSDQAEEILDSIMFIMAELVSRFTVQPLKILRRRLQYGVLSEDEQSVERVNIVKCAKEIYDKEGWLGFYKGSVYQYSLGAIFNK</sequence>
<proteinExistence type="inferred from homology"/>
<dbReference type="RefSeq" id="XP_002682805.1">
    <property type="nucleotide sequence ID" value="XM_002682759.1"/>
</dbReference>
<evidence type="ECO:0000256" key="1">
    <source>
        <dbReference type="ARBA" id="ARBA00004141"/>
    </source>
</evidence>
<gene>
    <name evidence="8" type="ORF">NAEGRDRAFT_61764</name>
</gene>
<dbReference type="GeneID" id="8863042"/>